<dbReference type="EMBL" id="AMFJ01000246">
    <property type="protein sequence ID" value="EKE29034.1"/>
    <property type="molecule type" value="Genomic_DNA"/>
</dbReference>
<dbReference type="AlphaFoldDB" id="K2GFE9"/>
<accession>K2GFE9</accession>
<keyword evidence="1" id="KW-0812">Transmembrane</keyword>
<name>K2GFE9_9BACT</name>
<feature type="transmembrane region" description="Helical" evidence="1">
    <location>
        <begin position="250"/>
        <end position="270"/>
    </location>
</feature>
<proteinExistence type="predicted"/>
<sequence>MLSEIHFTAETAGLSFICRNASCTSSILSALSAFSKSVFKVSSSQTFVIQSCSTMAESTETQFSLCQFPFLAAAKSTEIPQFTRRFSRSTLVLSSILVILCAQSLTTSPSSMNHFANWSKFVSMEITFPSLLSTITSSLLSIRMISTISSKVSMHSRVFLCRTWNFDWVSYFEIIRRKLALLSIEIFLISQYGCAIVSSVVWIQFASNFMISSKLLLTIIASQASGFTMVKRSHTIVLTTFHPEINWIELQVLFNAKSLMILLLVFIGGLQGLNEGAIIHFESNSAILTL</sequence>
<keyword evidence="1" id="KW-1133">Transmembrane helix</keyword>
<organism evidence="2">
    <name type="scientific">uncultured bacterium</name>
    <name type="common">gcode 4</name>
    <dbReference type="NCBI Taxonomy" id="1234023"/>
    <lineage>
        <taxon>Bacteria</taxon>
        <taxon>environmental samples</taxon>
    </lineage>
</organism>
<reference evidence="2" key="1">
    <citation type="journal article" date="2012" name="Science">
        <title>Fermentation, hydrogen, and sulfur metabolism in multiple uncultivated bacterial phyla.</title>
        <authorList>
            <person name="Wrighton K.C."/>
            <person name="Thomas B.C."/>
            <person name="Sharon I."/>
            <person name="Miller C.S."/>
            <person name="Castelle C.J."/>
            <person name="VerBerkmoes N.C."/>
            <person name="Wilkins M.J."/>
            <person name="Hettich R.L."/>
            <person name="Lipton M.S."/>
            <person name="Williams K.H."/>
            <person name="Long P.E."/>
            <person name="Banfield J.F."/>
        </authorList>
    </citation>
    <scope>NUCLEOTIDE SEQUENCE [LARGE SCALE GENOMIC DNA]</scope>
</reference>
<evidence type="ECO:0000256" key="1">
    <source>
        <dbReference type="SAM" id="Phobius"/>
    </source>
</evidence>
<feature type="transmembrane region" description="Helical" evidence="1">
    <location>
        <begin position="89"/>
        <end position="106"/>
    </location>
</feature>
<gene>
    <name evidence="2" type="ORF">ACD_2C00246G0006</name>
</gene>
<feature type="transmembrane region" description="Helical" evidence="1">
    <location>
        <begin position="126"/>
        <end position="145"/>
    </location>
</feature>
<protein>
    <submittedName>
        <fullName evidence="2">Uncharacterized protein</fullName>
    </submittedName>
</protein>
<evidence type="ECO:0000313" key="2">
    <source>
        <dbReference type="EMBL" id="EKE29034.1"/>
    </source>
</evidence>
<feature type="transmembrane region" description="Helical" evidence="1">
    <location>
        <begin position="179"/>
        <end position="203"/>
    </location>
</feature>
<comment type="caution">
    <text evidence="2">The sequence shown here is derived from an EMBL/GenBank/DDBJ whole genome shotgun (WGS) entry which is preliminary data.</text>
</comment>
<keyword evidence="1" id="KW-0472">Membrane</keyword>